<keyword evidence="3" id="KW-0813">Transport</keyword>
<dbReference type="CDD" id="cd03257">
    <property type="entry name" value="ABC_NikE_OppD_transporters"/>
    <property type="match status" value="1"/>
</dbReference>
<keyword evidence="5" id="KW-0547">Nucleotide-binding</keyword>
<evidence type="ECO:0000256" key="3">
    <source>
        <dbReference type="ARBA" id="ARBA00022448"/>
    </source>
</evidence>
<comment type="subcellular location">
    <subcellularLocation>
        <location evidence="1">Cell inner membrane</location>
        <topology evidence="1">Peripheral membrane protein</topology>
    </subcellularLocation>
</comment>
<dbReference type="GO" id="GO:0005524">
    <property type="term" value="F:ATP binding"/>
    <property type="evidence" value="ECO:0007669"/>
    <property type="project" value="UniProtKB-KW"/>
</dbReference>
<dbReference type="InterPro" id="IPR050388">
    <property type="entry name" value="ABC_Ni/Peptide_Import"/>
</dbReference>
<accession>A1WMS4</accession>
<dbReference type="KEGG" id="vei:Veis_3201"/>
<dbReference type="PANTHER" id="PTHR43297">
    <property type="entry name" value="OLIGOPEPTIDE TRANSPORT ATP-BINDING PROTEIN APPD"/>
    <property type="match status" value="1"/>
</dbReference>
<gene>
    <name evidence="9" type="ordered locus">Veis_3201</name>
</gene>
<dbReference type="AlphaFoldDB" id="A1WMS4"/>
<dbReference type="GO" id="GO:0016887">
    <property type="term" value="F:ATP hydrolysis activity"/>
    <property type="evidence" value="ECO:0007669"/>
    <property type="project" value="InterPro"/>
</dbReference>
<sequence length="291" mass="31485">MNTATTATASQAGESPLLEIDNLRIAFATPQGRTQAVRGVRLRMGRERLAVVGESGSGKSITFLALLGLLPDSATVSADRMRFDGQDLLGLGAHAQRALRGRRIGIVVQDPRQGFDPQMSIGQQLAEMLRLHGKAPRQGVHRRVRELLADMHIREPGRVADLYPHQVSGGMAQRAMLAMMLSAEPDLLIADEATSALDAVARHHMLALIDEQVRLRGMGLILISHDLDLVAGHADRVIVMYAGRVLEELPAAGMALAATHPYTRGLMACRPALQRLGAALPVLDRDPAWLH</sequence>
<dbReference type="HOGENOM" id="CLU_000604_1_23_4"/>
<evidence type="ECO:0000313" key="10">
    <source>
        <dbReference type="Proteomes" id="UP000000374"/>
    </source>
</evidence>
<dbReference type="InterPro" id="IPR017871">
    <property type="entry name" value="ABC_transporter-like_CS"/>
</dbReference>
<keyword evidence="10" id="KW-1185">Reference proteome</keyword>
<keyword evidence="4" id="KW-1003">Cell membrane</keyword>
<dbReference type="Proteomes" id="UP000000374">
    <property type="component" value="Chromosome"/>
</dbReference>
<organism evidence="9 10">
    <name type="scientific">Verminephrobacter eiseniae (strain EF01-2)</name>
    <dbReference type="NCBI Taxonomy" id="391735"/>
    <lineage>
        <taxon>Bacteria</taxon>
        <taxon>Pseudomonadati</taxon>
        <taxon>Pseudomonadota</taxon>
        <taxon>Betaproteobacteria</taxon>
        <taxon>Burkholderiales</taxon>
        <taxon>Comamonadaceae</taxon>
        <taxon>Verminephrobacter</taxon>
    </lineage>
</organism>
<evidence type="ECO:0000256" key="2">
    <source>
        <dbReference type="ARBA" id="ARBA00005417"/>
    </source>
</evidence>
<dbReference type="InterPro" id="IPR003593">
    <property type="entry name" value="AAA+_ATPase"/>
</dbReference>
<evidence type="ECO:0000256" key="7">
    <source>
        <dbReference type="ARBA" id="ARBA00023136"/>
    </source>
</evidence>
<dbReference type="EMBL" id="CP000542">
    <property type="protein sequence ID" value="ABM58931.1"/>
    <property type="molecule type" value="Genomic_DNA"/>
</dbReference>
<dbReference type="SMART" id="SM00382">
    <property type="entry name" value="AAA"/>
    <property type="match status" value="1"/>
</dbReference>
<evidence type="ECO:0000256" key="4">
    <source>
        <dbReference type="ARBA" id="ARBA00022475"/>
    </source>
</evidence>
<evidence type="ECO:0000256" key="1">
    <source>
        <dbReference type="ARBA" id="ARBA00004417"/>
    </source>
</evidence>
<keyword evidence="6" id="KW-0067">ATP-binding</keyword>
<dbReference type="PROSITE" id="PS50893">
    <property type="entry name" value="ABC_TRANSPORTER_2"/>
    <property type="match status" value="1"/>
</dbReference>
<reference evidence="10" key="1">
    <citation type="submission" date="2006-12" db="EMBL/GenBank/DDBJ databases">
        <title>Complete sequence of chromosome 1 of Verminephrobacter eiseniae EF01-2.</title>
        <authorList>
            <person name="Copeland A."/>
            <person name="Lucas S."/>
            <person name="Lapidus A."/>
            <person name="Barry K."/>
            <person name="Detter J.C."/>
            <person name="Glavina del Rio T."/>
            <person name="Dalin E."/>
            <person name="Tice H."/>
            <person name="Pitluck S."/>
            <person name="Chertkov O."/>
            <person name="Brettin T."/>
            <person name="Bruce D."/>
            <person name="Han C."/>
            <person name="Tapia R."/>
            <person name="Gilna P."/>
            <person name="Schmutz J."/>
            <person name="Larimer F."/>
            <person name="Land M."/>
            <person name="Hauser L."/>
            <person name="Kyrpides N."/>
            <person name="Kim E."/>
            <person name="Stahl D."/>
            <person name="Richardson P."/>
        </authorList>
    </citation>
    <scope>NUCLEOTIDE SEQUENCE [LARGE SCALE GENOMIC DNA]</scope>
    <source>
        <strain evidence="10">EF01-2</strain>
    </source>
</reference>
<evidence type="ECO:0000313" key="9">
    <source>
        <dbReference type="EMBL" id="ABM58931.1"/>
    </source>
</evidence>
<protein>
    <submittedName>
        <fullName evidence="9">ABC transporter related</fullName>
    </submittedName>
</protein>
<feature type="domain" description="ABC transporter" evidence="8">
    <location>
        <begin position="18"/>
        <end position="267"/>
    </location>
</feature>
<dbReference type="eggNOG" id="COG0444">
    <property type="taxonomic scope" value="Bacteria"/>
</dbReference>
<name>A1WMS4_VEREI</name>
<dbReference type="OrthoDB" id="9802772at2"/>
<evidence type="ECO:0000259" key="8">
    <source>
        <dbReference type="PROSITE" id="PS50893"/>
    </source>
</evidence>
<dbReference type="InterPro" id="IPR003439">
    <property type="entry name" value="ABC_transporter-like_ATP-bd"/>
</dbReference>
<dbReference type="GeneID" id="76461657"/>
<dbReference type="InterPro" id="IPR027417">
    <property type="entry name" value="P-loop_NTPase"/>
</dbReference>
<dbReference type="PANTHER" id="PTHR43297:SF2">
    <property type="entry name" value="DIPEPTIDE TRANSPORT ATP-BINDING PROTEIN DPPD"/>
    <property type="match status" value="1"/>
</dbReference>
<dbReference type="Gene3D" id="3.40.50.300">
    <property type="entry name" value="P-loop containing nucleotide triphosphate hydrolases"/>
    <property type="match status" value="1"/>
</dbReference>
<evidence type="ECO:0000256" key="5">
    <source>
        <dbReference type="ARBA" id="ARBA00022741"/>
    </source>
</evidence>
<evidence type="ECO:0000256" key="6">
    <source>
        <dbReference type="ARBA" id="ARBA00022840"/>
    </source>
</evidence>
<dbReference type="GO" id="GO:0005886">
    <property type="term" value="C:plasma membrane"/>
    <property type="evidence" value="ECO:0007669"/>
    <property type="project" value="UniProtKB-SubCell"/>
</dbReference>
<dbReference type="Pfam" id="PF00005">
    <property type="entry name" value="ABC_tran"/>
    <property type="match status" value="1"/>
</dbReference>
<dbReference type="PROSITE" id="PS00211">
    <property type="entry name" value="ABC_TRANSPORTER_1"/>
    <property type="match status" value="1"/>
</dbReference>
<dbReference type="RefSeq" id="WP_011810923.1">
    <property type="nucleotide sequence ID" value="NC_008786.1"/>
</dbReference>
<proteinExistence type="inferred from homology"/>
<comment type="similarity">
    <text evidence="2">Belongs to the ABC transporter superfamily.</text>
</comment>
<dbReference type="STRING" id="391735.Veis_3201"/>
<keyword evidence="7" id="KW-0472">Membrane</keyword>
<dbReference type="SUPFAM" id="SSF52540">
    <property type="entry name" value="P-loop containing nucleoside triphosphate hydrolases"/>
    <property type="match status" value="1"/>
</dbReference>